<dbReference type="Proteomes" id="UP000886384">
    <property type="component" value="Unassembled WGS sequence"/>
</dbReference>
<organism evidence="3">
    <name type="scientific">Methylophaga aminisulfidivorans</name>
    <dbReference type="NCBI Taxonomy" id="230105"/>
    <lineage>
        <taxon>Bacteria</taxon>
        <taxon>Pseudomonadati</taxon>
        <taxon>Pseudomonadota</taxon>
        <taxon>Gammaproteobacteria</taxon>
        <taxon>Thiotrichales</taxon>
        <taxon>Piscirickettsiaceae</taxon>
        <taxon>Methylophaga</taxon>
    </lineage>
</organism>
<dbReference type="PROSITE" id="PS50994">
    <property type="entry name" value="INTEGRASE"/>
    <property type="match status" value="1"/>
</dbReference>
<gene>
    <name evidence="3" type="ORF">ENI26_13100</name>
</gene>
<dbReference type="InterPro" id="IPR012337">
    <property type="entry name" value="RNaseH-like_sf"/>
</dbReference>
<dbReference type="SUPFAM" id="SSF53098">
    <property type="entry name" value="Ribonuclease H-like"/>
    <property type="match status" value="1"/>
</dbReference>
<comment type="caution">
    <text evidence="3">The sequence shown here is derived from an EMBL/GenBank/DDBJ whole genome shotgun (WGS) entry which is preliminary data.</text>
</comment>
<proteinExistence type="predicted"/>
<evidence type="ECO:0000256" key="1">
    <source>
        <dbReference type="SAM" id="MobiDB-lite"/>
    </source>
</evidence>
<feature type="compositionally biased region" description="Polar residues" evidence="1">
    <location>
        <begin position="620"/>
        <end position="632"/>
    </location>
</feature>
<reference evidence="3" key="1">
    <citation type="journal article" date="2020" name="mSystems">
        <title>Genome- and Community-Level Interaction Insights into Carbon Utilization and Element Cycling Functions of Hydrothermarchaeota in Hydrothermal Sediment.</title>
        <authorList>
            <person name="Zhou Z."/>
            <person name="Liu Y."/>
            <person name="Xu W."/>
            <person name="Pan J."/>
            <person name="Luo Z.H."/>
            <person name="Li M."/>
        </authorList>
    </citation>
    <scope>NUCLEOTIDE SEQUENCE [LARGE SCALE GENOMIC DNA]</scope>
    <source>
        <strain evidence="3">HyVt-380</strain>
    </source>
</reference>
<feature type="compositionally biased region" description="Basic and acidic residues" evidence="1">
    <location>
        <begin position="581"/>
        <end position="596"/>
    </location>
</feature>
<sequence length="640" mass="73465">MNFASISNLPAVGHEFTFQGDKFTVGHISGKTVRYTSVAGGRQLQVKTEAFLKMMESKEFIHENEEFLNSYAGLSEKDIAKRNSVFSLIKFVEEHTHTPRSQSKVKPLLERYGKENNVTVMSAANFARIYKRFVEAGYNLDALAPNHKAKGNRKPHFSSLQEKIISEVLHEHYFQRTAETLKEAYAEFRYRMMDTEEFERSPTTFKRASYASFRRRAMSYDIFYRLNSRFGKKRAARMLRAAGIKHDTGFPLEFVEADGYVVDCMIVDEETGVVLGRPYLTLFIDRATRTVLSFHISLRAFCFETLLVTFKDALRQDNGLPGGRISNVIVDNGSDYKTDAFKSAVLSIGCDVKPCRTQEPNSKPFVESVFRTFNLRCFHTLGGATFSNPEQRGDYESENEAIYTLDELNQIFRSVVDDYHQTIHTQLEQAPLLAWQDWLDDIKGFENEVSLEVINTKLRDVKLVKVNNGTVRFDHLTYKSHDLRAIEETLKLHKKANPSVHVYIDNSDLSHVYVENALDPNAPLIKAVSTEPDRTRNLTMYEYMLEREEIKRQKDEHEQRLKELGAEEKSRANRKLRKRIKDNASLRKQRHSENLKKLKSAAQKTIEVNPAPTLPPSAAKNLSNDINGSFENMTWGDGDE</sequence>
<protein>
    <recommendedName>
        <fullName evidence="2">Integrase catalytic domain-containing protein</fullName>
    </recommendedName>
</protein>
<dbReference type="GO" id="GO:0003676">
    <property type="term" value="F:nucleic acid binding"/>
    <property type="evidence" value="ECO:0007669"/>
    <property type="project" value="InterPro"/>
</dbReference>
<dbReference type="AlphaFoldDB" id="A0A7C1ZSX8"/>
<accession>A0A7C1ZSX8</accession>
<dbReference type="InterPro" id="IPR001584">
    <property type="entry name" value="Integrase_cat-core"/>
</dbReference>
<evidence type="ECO:0000259" key="2">
    <source>
        <dbReference type="PROSITE" id="PS50994"/>
    </source>
</evidence>
<dbReference type="GO" id="GO:0015074">
    <property type="term" value="P:DNA integration"/>
    <property type="evidence" value="ECO:0007669"/>
    <property type="project" value="InterPro"/>
</dbReference>
<name>A0A7C1ZSX8_9GAMM</name>
<feature type="region of interest" description="Disordered" evidence="1">
    <location>
        <begin position="562"/>
        <end position="640"/>
    </location>
</feature>
<feature type="compositionally biased region" description="Basic and acidic residues" evidence="1">
    <location>
        <begin position="562"/>
        <end position="571"/>
    </location>
</feature>
<evidence type="ECO:0000313" key="3">
    <source>
        <dbReference type="EMBL" id="HEC75287.1"/>
    </source>
</evidence>
<dbReference type="Gene3D" id="3.30.420.10">
    <property type="entry name" value="Ribonuclease H-like superfamily/Ribonuclease H"/>
    <property type="match status" value="1"/>
</dbReference>
<dbReference type="EMBL" id="DRHY01000303">
    <property type="protein sequence ID" value="HEC75287.1"/>
    <property type="molecule type" value="Genomic_DNA"/>
</dbReference>
<feature type="domain" description="Integrase catalytic" evidence="2">
    <location>
        <begin position="247"/>
        <end position="439"/>
    </location>
</feature>
<dbReference type="InterPro" id="IPR036397">
    <property type="entry name" value="RNaseH_sf"/>
</dbReference>